<dbReference type="GO" id="GO:0004386">
    <property type="term" value="F:helicase activity"/>
    <property type="evidence" value="ECO:0007669"/>
    <property type="project" value="UniProtKB-KW"/>
</dbReference>
<evidence type="ECO:0000256" key="1">
    <source>
        <dbReference type="ARBA" id="ARBA00022741"/>
    </source>
</evidence>
<comment type="caution">
    <text evidence="6">The sequence shown here is derived from an EMBL/GenBank/DDBJ whole genome shotgun (WGS) entry which is preliminary data.</text>
</comment>
<evidence type="ECO:0000259" key="5">
    <source>
        <dbReference type="PROSITE" id="PS51194"/>
    </source>
</evidence>
<evidence type="ECO:0000313" key="7">
    <source>
        <dbReference type="Proteomes" id="UP001165488"/>
    </source>
</evidence>
<feature type="coiled-coil region" evidence="3">
    <location>
        <begin position="1206"/>
        <end position="1259"/>
    </location>
</feature>
<dbReference type="Pfam" id="PF00271">
    <property type="entry name" value="Helicase_C"/>
    <property type="match status" value="1"/>
</dbReference>
<keyword evidence="1" id="KW-0547">Nucleotide-binding</keyword>
<dbReference type="InterPro" id="IPR014001">
    <property type="entry name" value="Helicase_ATP-bd"/>
</dbReference>
<keyword evidence="2" id="KW-0067">ATP-binding</keyword>
<dbReference type="InterPro" id="IPR027417">
    <property type="entry name" value="P-loop_NTPase"/>
</dbReference>
<dbReference type="RefSeq" id="WP_241273262.1">
    <property type="nucleotide sequence ID" value="NZ_JAKZGS010000001.1"/>
</dbReference>
<dbReference type="PANTHER" id="PTHR47957">
    <property type="entry name" value="ATP-DEPENDENT HELICASE HRQ1"/>
    <property type="match status" value="1"/>
</dbReference>
<dbReference type="Gene3D" id="3.40.50.300">
    <property type="entry name" value="P-loop containing nucleotide triphosphate hydrolases"/>
    <property type="match status" value="2"/>
</dbReference>
<name>A0ABS9UJE2_9BACT</name>
<dbReference type="Pfam" id="PF00270">
    <property type="entry name" value="DEAD"/>
    <property type="match status" value="1"/>
</dbReference>
<evidence type="ECO:0000313" key="6">
    <source>
        <dbReference type="EMBL" id="MCH7396742.1"/>
    </source>
</evidence>
<feature type="domain" description="Helicase ATP-binding" evidence="4">
    <location>
        <begin position="89"/>
        <end position="295"/>
    </location>
</feature>
<keyword evidence="6" id="KW-0378">Hydrolase</keyword>
<accession>A0ABS9UJE2</accession>
<evidence type="ECO:0000259" key="4">
    <source>
        <dbReference type="PROSITE" id="PS51192"/>
    </source>
</evidence>
<dbReference type="PROSITE" id="PS51192">
    <property type="entry name" value="HELICASE_ATP_BIND_1"/>
    <property type="match status" value="1"/>
</dbReference>
<dbReference type="SMART" id="SM00487">
    <property type="entry name" value="DEXDc"/>
    <property type="match status" value="1"/>
</dbReference>
<dbReference type="Pfam" id="PF09369">
    <property type="entry name" value="MZB"/>
    <property type="match status" value="1"/>
</dbReference>
<dbReference type="PANTHER" id="PTHR47957:SF3">
    <property type="entry name" value="ATP-DEPENDENT HELICASE HRQ1"/>
    <property type="match status" value="1"/>
</dbReference>
<keyword evidence="3" id="KW-0175">Coiled coil</keyword>
<keyword evidence="7" id="KW-1185">Reference proteome</keyword>
<evidence type="ECO:0000256" key="2">
    <source>
        <dbReference type="ARBA" id="ARBA00022840"/>
    </source>
</evidence>
<dbReference type="PROSITE" id="PS51194">
    <property type="entry name" value="HELICASE_CTER"/>
    <property type="match status" value="1"/>
</dbReference>
<evidence type="ECO:0000256" key="3">
    <source>
        <dbReference type="SAM" id="Coils"/>
    </source>
</evidence>
<sequence length="2104" mass="242860">MLSLQQAIEIKESILAYLKATFTFQDKKVHKAFYDFITHPVDGMFKGPYLSLRLPFVKANQEEIENVPLTIKPDWPPYDHQVKAWHRLSTRDKKPEPTLITTGTGSGKTESFLFPVLDYCYQQKHRFGIKVIILYPMNALATDQAERLADAIFGDPRLKGSITAGLFIGEGKGNKNFPTTMGPKNIIENRETILGSPPDILLTNFKMLDYALMKANYHDLWAGNLQDIDLLQFLVLDELHTYDGAQGTDVANLIRRLKLKINLPKNHLCPVGTSATIGSGLEAPQLLAEYASKVFGEKIESDCVVSEKRQKIEDFFETGDGLRDQNPSIKALKESSPSADEPFEVFVQKQLQIWGLSEENLSHQLRELRIVRDLVEVLNEREGIFTLDQLAKMLSNKNVNFRDTYPQWSESLKFSPKEAMIQSLFAIITQAKELDILSGKISPFLFAQTQLWIRELSGLLRAVETKPRFTWKDHVSPEENTLAMPPWFCRECGASGWLGVKHDNKERFEKDINDVYGKFFENHKHIYFFNETGRFSNADAVAVGYEPTDHFRTNVSSENLEFHTKYQEGRVDISAFRKLNTNKRSEHYCPECNTKNTVAIIGTRIPTLSSIAVSQTLSTDLDGQNEKQRKVLAFTNAVQDAAHQASFVEARNYRFTFRSSLQKVINQQEGAVNLSQLADNFIKYWKSNSDESGVNSLDAFYYRFFPTDYLGKSSPRDYVDHGKYSQVFQKEFDHRVRWEIYAEFGYNSLIGRTLEKTGSSGVFFDKEALSKVWERVKPWLVDNEVSQSIQEEDFNKFLALLLHRIRSRGGINHVFFDKFREKSLSLFDLNWNKDKRHFLNKRFHPRNRLPKLLTFEKETRGILDSSFATTNNWFHSYFKKSFQMTGNHSDFLNEFYTQVISALEDVEILDRKSAGNQVNFAIKPESLRVSKNVRTLRCDSCEHEVYTADAYLGIEGGKCLMYKCSGTYAQIDTGEVVAEPNYYQLVYNRNRSPRIYAAEHTGLLERKPRELLEKDFKERPKFNSKNVMVATSTLEMGIDIGTLNTAINNSIPPLPSNFLQRVGRAGRKSGSALLVNFAQSKSHDLFYYQAPLDMMAGEVNTPGCYLEAKEILKRHFFAYCIDSWTSADHKANNIPPNIRFLKLTLESLQSADFFMNRILNFVKSKEEKLFERFKLQYENEVDDEVFIGLQQNLKSDQFYHYHRNIFDSLRKEIADIQEKRAELLKRIKESNLGEGDPERKELESEARNLNGIIHSIRKRNTLEFLTNVGALPNYAFPETGVTLLAKVLGNQAEESTKAPISKDFEIVRGASQAIKELAPDNYFYSQSYKFKVSGLNTFDWTDNHNFHLKRFCSNCDHLEIGVGGTSEPNCPKCKDPSWGAASNLHYFAKLTSVKSFNNEADAFLKDDKEDRDKIIYQVNRHFEFKVNHSAGAWAMKEIPFGIEFVKNVTITDANLGKHGQIDARKVKINNAEVPAHGFVTCRYCGKSSSDIRDGNYKFHYGYCKHKGKEYKGKSDDVFAEVFLFREVQTEVLKILLPVQDFNSEAEIKMFQAGIELGLKKYFNGNPQHIAISEYREFNHHTGKFDRYLVLYDTVPGGTGYLEKLFDFSNFSKLLSLAYYEIKNCSCQHHGKDGCYRCIYSYSNQYYQSDLSRERAEKRFAEIVQKSESWESVPQGLGKITASGQIEESELEERFVRSLRILAENKEEWFFEDIKEDGSVSYILKYKSAFSSLTFHIRPQVVLGPQYGVRFITRTDFLIICTSASFNGNGFDDLERIPRIAIYLDGFQYHASAENNRFLNDLEKRQGIIENAQYLTWTLTWEDVERFDASFLGGEEIKKAEDFLFKLSKQEGYKETKKKILENFGSKDPIKVYDAKNNFERLLTLLKFPIKNEVSFHYAWSLNLLVYQKKLFSPSFHPDHIQRVFFEDDYWNQYAIDQRTQDALIPFEGVPYGSLFEMKAAVNLKKWEIFSHFKIKAAENIDKEEWNRFWVLFNMLQIADFVEEDTGIEKIESHYSLEELLLNFPDIIYHDVLTKLYHKNYIKSQEEEIRLYTALDDEGNPLAEAELIIDHLKLVIGPIGDQSAKYFESIGYRIGNQEELKNIEI</sequence>
<dbReference type="InterPro" id="IPR011545">
    <property type="entry name" value="DEAD/DEAH_box_helicase_dom"/>
</dbReference>
<protein>
    <submittedName>
        <fullName evidence="6">DEAD/DEAH box helicase</fullName>
    </submittedName>
</protein>
<dbReference type="EMBL" id="JAKZGS010000001">
    <property type="protein sequence ID" value="MCH7396742.1"/>
    <property type="molecule type" value="Genomic_DNA"/>
</dbReference>
<dbReference type="SMART" id="SM00490">
    <property type="entry name" value="HELICc"/>
    <property type="match status" value="1"/>
</dbReference>
<dbReference type="InterPro" id="IPR001650">
    <property type="entry name" value="Helicase_C-like"/>
</dbReference>
<dbReference type="SUPFAM" id="SSF52540">
    <property type="entry name" value="P-loop containing nucleoside triphosphate hydrolases"/>
    <property type="match status" value="2"/>
</dbReference>
<feature type="domain" description="Helicase C-terminal" evidence="5">
    <location>
        <begin position="946"/>
        <end position="1112"/>
    </location>
</feature>
<keyword evidence="6" id="KW-0347">Helicase</keyword>
<proteinExistence type="predicted"/>
<dbReference type="Proteomes" id="UP001165488">
    <property type="component" value="Unassembled WGS sequence"/>
</dbReference>
<reference evidence="6" key="1">
    <citation type="submission" date="2022-03" db="EMBL/GenBank/DDBJ databases">
        <title>De novo assembled genomes of Belliella spp. (Cyclobacteriaceae) strains.</title>
        <authorList>
            <person name="Szabo A."/>
            <person name="Korponai K."/>
            <person name="Felfoldi T."/>
        </authorList>
    </citation>
    <scope>NUCLEOTIDE SEQUENCE</scope>
    <source>
        <strain evidence="6">DSM 107340</strain>
    </source>
</reference>
<organism evidence="6 7">
    <name type="scientific">Belliella calami</name>
    <dbReference type="NCBI Taxonomy" id="2923436"/>
    <lineage>
        <taxon>Bacteria</taxon>
        <taxon>Pseudomonadati</taxon>
        <taxon>Bacteroidota</taxon>
        <taxon>Cytophagia</taxon>
        <taxon>Cytophagales</taxon>
        <taxon>Cyclobacteriaceae</taxon>
        <taxon>Belliella</taxon>
    </lineage>
</organism>
<gene>
    <name evidence="6" type="ORF">MM236_02030</name>
</gene>
<dbReference type="InterPro" id="IPR018973">
    <property type="entry name" value="MZB"/>
</dbReference>